<protein>
    <submittedName>
        <fullName evidence="2">Uncharacterized protein</fullName>
    </submittedName>
</protein>
<keyword evidence="3" id="KW-1185">Reference proteome</keyword>
<evidence type="ECO:0000313" key="2">
    <source>
        <dbReference type="EMBL" id="GAA2246120.1"/>
    </source>
</evidence>
<proteinExistence type="predicted"/>
<sequence length="99" mass="10477">MPSAGHGGGGSHAGGSRTPTQLRALSGARKPPEYRHHALTPARILDGDFRSANLLRYCPATHTPRGSAAAERSREATRSGQAGPPTDRRPLKRVTDGTR</sequence>
<accession>A0ABP5R196</accession>
<gene>
    <name evidence="2" type="ORF">GCM10010104_48140</name>
</gene>
<feature type="compositionally biased region" description="Gly residues" evidence="1">
    <location>
        <begin position="1"/>
        <end position="13"/>
    </location>
</feature>
<organism evidence="2 3">
    <name type="scientific">Streptomyces indiaensis</name>
    <dbReference type="NCBI Taxonomy" id="284033"/>
    <lineage>
        <taxon>Bacteria</taxon>
        <taxon>Bacillati</taxon>
        <taxon>Actinomycetota</taxon>
        <taxon>Actinomycetes</taxon>
        <taxon>Kitasatosporales</taxon>
        <taxon>Streptomycetaceae</taxon>
        <taxon>Streptomyces</taxon>
    </lineage>
</organism>
<feature type="region of interest" description="Disordered" evidence="1">
    <location>
        <begin position="1"/>
        <end position="39"/>
    </location>
</feature>
<feature type="compositionally biased region" description="Basic and acidic residues" evidence="1">
    <location>
        <begin position="86"/>
        <end position="99"/>
    </location>
</feature>
<dbReference type="EMBL" id="BAAART010000106">
    <property type="protein sequence ID" value="GAA2246120.1"/>
    <property type="molecule type" value="Genomic_DNA"/>
</dbReference>
<reference evidence="3" key="1">
    <citation type="journal article" date="2019" name="Int. J. Syst. Evol. Microbiol.">
        <title>The Global Catalogue of Microorganisms (GCM) 10K type strain sequencing project: providing services to taxonomists for standard genome sequencing and annotation.</title>
        <authorList>
            <consortium name="The Broad Institute Genomics Platform"/>
            <consortium name="The Broad Institute Genome Sequencing Center for Infectious Disease"/>
            <person name="Wu L."/>
            <person name="Ma J."/>
        </authorList>
    </citation>
    <scope>NUCLEOTIDE SEQUENCE [LARGE SCALE GENOMIC DNA]</scope>
    <source>
        <strain evidence="3">JCM 3053</strain>
    </source>
</reference>
<name>A0ABP5R196_9ACTN</name>
<comment type="caution">
    <text evidence="2">The sequence shown here is derived from an EMBL/GenBank/DDBJ whole genome shotgun (WGS) entry which is preliminary data.</text>
</comment>
<dbReference type="Proteomes" id="UP001501474">
    <property type="component" value="Unassembled WGS sequence"/>
</dbReference>
<feature type="region of interest" description="Disordered" evidence="1">
    <location>
        <begin position="59"/>
        <end position="99"/>
    </location>
</feature>
<evidence type="ECO:0000313" key="3">
    <source>
        <dbReference type="Proteomes" id="UP001501474"/>
    </source>
</evidence>
<evidence type="ECO:0000256" key="1">
    <source>
        <dbReference type="SAM" id="MobiDB-lite"/>
    </source>
</evidence>